<dbReference type="PANTHER" id="PTHR24107">
    <property type="entry name" value="YNEIN REGULATORY COMPLEX SUBUNIT 5"/>
    <property type="match status" value="1"/>
</dbReference>
<keyword evidence="5" id="KW-1185">Reference proteome</keyword>
<keyword evidence="2" id="KW-0963">Cytoplasm</keyword>
<comment type="subcellular location">
    <subcellularLocation>
        <location evidence="1">Cytoplasm</location>
        <location evidence="1">Cytoskeleton</location>
    </subcellularLocation>
</comment>
<evidence type="ECO:0000256" key="1">
    <source>
        <dbReference type="ARBA" id="ARBA00004245"/>
    </source>
</evidence>
<dbReference type="AlphaFoldDB" id="A0A8J6AQ87"/>
<comment type="caution">
    <text evidence="4">The sequence shown here is derived from an EMBL/GenBank/DDBJ whole genome shotgun (WGS) entry which is preliminary data.</text>
</comment>
<dbReference type="Proteomes" id="UP000717585">
    <property type="component" value="Unassembled WGS sequence"/>
</dbReference>
<protein>
    <submittedName>
        <fullName evidence="4">Leucine Rich repeat</fullName>
    </submittedName>
</protein>
<proteinExistence type="predicted"/>
<dbReference type="InterPro" id="IPR001611">
    <property type="entry name" value="Leu-rich_rpt"/>
</dbReference>
<keyword evidence="3" id="KW-0206">Cytoskeleton</keyword>
<dbReference type="SUPFAM" id="SSF52047">
    <property type="entry name" value="RNI-like"/>
    <property type="match status" value="1"/>
</dbReference>
<organism evidence="4 5">
    <name type="scientific">Carpediemonas membranifera</name>
    <dbReference type="NCBI Taxonomy" id="201153"/>
    <lineage>
        <taxon>Eukaryota</taxon>
        <taxon>Metamonada</taxon>
        <taxon>Carpediemonas-like organisms</taxon>
        <taxon>Carpediemonas</taxon>
    </lineage>
</organism>
<evidence type="ECO:0000256" key="3">
    <source>
        <dbReference type="ARBA" id="ARBA00023212"/>
    </source>
</evidence>
<reference evidence="4" key="1">
    <citation type="submission" date="2021-05" db="EMBL/GenBank/DDBJ databases">
        <title>A free-living protist that lacks canonical eukaryotic 1 DNA replication and segregation systems.</title>
        <authorList>
            <person name="Salas-Leiva D.E."/>
            <person name="Tromer E.C."/>
            <person name="Curtis B.A."/>
            <person name="Jerlstrom-Hultqvist J."/>
            <person name="Kolisko M."/>
            <person name="Yi Z."/>
            <person name="Salas-Leiva J.S."/>
            <person name="Gallot-Lavallee L."/>
            <person name="Kops G.J.P.L."/>
            <person name="Archibald J.M."/>
            <person name="Simpson A.G.B."/>
            <person name="Roger A.J."/>
        </authorList>
    </citation>
    <scope>NUCLEOTIDE SEQUENCE</scope>
    <source>
        <strain evidence="4">BICM</strain>
    </source>
</reference>
<dbReference type="Pfam" id="PF13516">
    <property type="entry name" value="LRR_6"/>
    <property type="match status" value="4"/>
</dbReference>
<dbReference type="OrthoDB" id="341587at2759"/>
<evidence type="ECO:0000313" key="5">
    <source>
        <dbReference type="Proteomes" id="UP000717585"/>
    </source>
</evidence>
<evidence type="ECO:0000256" key="2">
    <source>
        <dbReference type="ARBA" id="ARBA00022490"/>
    </source>
</evidence>
<name>A0A8J6AQ87_9EUKA</name>
<dbReference type="EMBL" id="JAHDYR010000062">
    <property type="protein sequence ID" value="KAG9391126.1"/>
    <property type="molecule type" value="Genomic_DNA"/>
</dbReference>
<dbReference type="InterPro" id="IPR052410">
    <property type="entry name" value="DRC5"/>
</dbReference>
<sequence>MTVPLGLVVFRLGVQSESTNKNVKQKIMNSEGERLTIAEELAQFYDGVLTESADLDSSGIIPPMLELAARRVALSFGKTIAATDIPEKFKERVERYIPVDAPLPDVVDTVSDGPYWLRRIIAQYPVAAKRYNGMKKVSWRTAFLEAHLARVLENYVRPPSLFPGGVEPPPLKTQGDLDKGESWPDTAPITRAFLEPGIVGAFRAASATVKTLRINGMPSHLDPHCILSRVPNLETFHLSYASRKATYTQFIGTEPAVIAKRAAPDSLIHTPYSTKAQHILATTPGEFDLVVSRNLAFKDVPVATLADCLSLARGLRARCCPNLTSLSVVDSGLTPKMATALCVGMKDVPLTKLDLSLNSIGDEGAHAVSKLLTSASKLEHLSLAYNKIGPDGARDLGAGARRVQSMRTLDLRANKLGDAGASILFSALGKQDCNVTTVRVGWNEMTGLSGDAIGLYLKKTTVCRVLDISGNDLGDEGGSSLLTALRSRVDMDRSDLTLDSFDMRATNIGLDVVNAILTTTGLPLIETLPSEAISEEQSVDGEA</sequence>
<evidence type="ECO:0000313" key="4">
    <source>
        <dbReference type="EMBL" id="KAG9391126.1"/>
    </source>
</evidence>
<dbReference type="InterPro" id="IPR032675">
    <property type="entry name" value="LRR_dom_sf"/>
</dbReference>
<dbReference type="GO" id="GO:0005856">
    <property type="term" value="C:cytoskeleton"/>
    <property type="evidence" value="ECO:0007669"/>
    <property type="project" value="UniProtKB-SubCell"/>
</dbReference>
<accession>A0A8J6AQ87</accession>
<gene>
    <name evidence="4" type="ORF">J8273_7400</name>
</gene>
<dbReference type="SMART" id="SM00368">
    <property type="entry name" value="LRR_RI"/>
    <property type="match status" value="4"/>
</dbReference>
<dbReference type="Gene3D" id="3.80.10.10">
    <property type="entry name" value="Ribonuclease Inhibitor"/>
    <property type="match status" value="1"/>
</dbReference>